<evidence type="ECO:0000256" key="9">
    <source>
        <dbReference type="ARBA" id="ARBA00023110"/>
    </source>
</evidence>
<accession>A0A068VIY9</accession>
<organism evidence="13 14">
    <name type="scientific">Coffea canephora</name>
    <name type="common">Robusta coffee</name>
    <dbReference type="NCBI Taxonomy" id="49390"/>
    <lineage>
        <taxon>Eukaryota</taxon>
        <taxon>Viridiplantae</taxon>
        <taxon>Streptophyta</taxon>
        <taxon>Embryophyta</taxon>
        <taxon>Tracheophyta</taxon>
        <taxon>Spermatophyta</taxon>
        <taxon>Magnoliopsida</taxon>
        <taxon>eudicotyledons</taxon>
        <taxon>Gunneridae</taxon>
        <taxon>Pentapetalae</taxon>
        <taxon>asterids</taxon>
        <taxon>lamiids</taxon>
        <taxon>Gentianales</taxon>
        <taxon>Rubiaceae</taxon>
        <taxon>Ixoroideae</taxon>
        <taxon>Gardenieae complex</taxon>
        <taxon>Bertiereae - Coffeeae clade</taxon>
        <taxon>Coffeeae</taxon>
        <taxon>Coffea</taxon>
    </lineage>
</organism>
<keyword evidence="10" id="KW-1015">Disulfide bond</keyword>
<evidence type="ECO:0000256" key="11">
    <source>
        <dbReference type="PROSITE-ProRule" id="PRU00277"/>
    </source>
</evidence>
<evidence type="ECO:0000256" key="6">
    <source>
        <dbReference type="ARBA" id="ARBA00022640"/>
    </source>
</evidence>
<dbReference type="Gramene" id="CDP20661">
    <property type="protein sequence ID" value="CDP20661"/>
    <property type="gene ID" value="GSCOC_T00002063001"/>
</dbReference>
<evidence type="ECO:0000259" key="12">
    <source>
        <dbReference type="PROSITE" id="PS50059"/>
    </source>
</evidence>
<dbReference type="GO" id="GO:0003755">
    <property type="term" value="F:peptidyl-prolyl cis-trans isomerase activity"/>
    <property type="evidence" value="ECO:0007669"/>
    <property type="project" value="UniProtKB-KW"/>
</dbReference>
<dbReference type="FunFam" id="3.10.50.40:FF:000032">
    <property type="entry name" value="Peptidylprolyl isomerase"/>
    <property type="match status" value="1"/>
</dbReference>
<dbReference type="PANTHER" id="PTHR47833">
    <property type="entry name" value="PHOTOSYNTHETIC NDH SUBUNIT OF LUMENAL LOCATION 4, CHLOROPLASTIC"/>
    <property type="match status" value="1"/>
</dbReference>
<dbReference type="PhylomeDB" id="A0A068VIY9"/>
<dbReference type="Pfam" id="PF00254">
    <property type="entry name" value="FKBP_C"/>
    <property type="match status" value="1"/>
</dbReference>
<evidence type="ECO:0000256" key="4">
    <source>
        <dbReference type="ARBA" id="ARBA00013194"/>
    </source>
</evidence>
<dbReference type="AlphaFoldDB" id="A0A068VIY9"/>
<dbReference type="FunCoup" id="A0A068VIY9">
    <property type="interactions" value="823"/>
</dbReference>
<evidence type="ECO:0000256" key="5">
    <source>
        <dbReference type="ARBA" id="ARBA00022528"/>
    </source>
</evidence>
<keyword evidence="9 11" id="KW-0697">Rotamase</keyword>
<keyword evidence="14" id="KW-1185">Reference proteome</keyword>
<evidence type="ECO:0000313" key="13">
    <source>
        <dbReference type="EMBL" id="CDP20661.1"/>
    </source>
</evidence>
<dbReference type="InterPro" id="IPR046357">
    <property type="entry name" value="PPIase_dom_sf"/>
</dbReference>
<dbReference type="GO" id="GO:0009543">
    <property type="term" value="C:chloroplast thylakoid lumen"/>
    <property type="evidence" value="ECO:0007669"/>
    <property type="project" value="UniProtKB-SubCell"/>
</dbReference>
<comment type="subcellular location">
    <subcellularLocation>
        <location evidence="2">Plastid</location>
        <location evidence="2">Chloroplast thylakoid lumen</location>
    </subcellularLocation>
</comment>
<evidence type="ECO:0000256" key="2">
    <source>
        <dbReference type="ARBA" id="ARBA00004456"/>
    </source>
</evidence>
<keyword evidence="11" id="KW-0413">Isomerase</keyword>
<keyword evidence="8" id="KW-0793">Thylakoid</keyword>
<dbReference type="InterPro" id="IPR044183">
    <property type="entry name" value="PNSL4/FKBP13-like"/>
</dbReference>
<dbReference type="PROSITE" id="PS50059">
    <property type="entry name" value="FKBP_PPIASE"/>
    <property type="match status" value="1"/>
</dbReference>
<proteinExistence type="inferred from homology"/>
<dbReference type="STRING" id="49390.A0A068VIY9"/>
<evidence type="ECO:0000256" key="8">
    <source>
        <dbReference type="ARBA" id="ARBA00023078"/>
    </source>
</evidence>
<feature type="domain" description="PPIase FKBP-type" evidence="12">
    <location>
        <begin position="121"/>
        <end position="220"/>
    </location>
</feature>
<dbReference type="InParanoid" id="A0A068VIY9"/>
<dbReference type="PANTHER" id="PTHR47833:SF2">
    <property type="entry name" value="PEPTIDYLPROLYL ISOMERASE"/>
    <property type="match status" value="1"/>
</dbReference>
<dbReference type="InterPro" id="IPR001179">
    <property type="entry name" value="PPIase_FKBP_dom"/>
</dbReference>
<evidence type="ECO:0000256" key="1">
    <source>
        <dbReference type="ARBA" id="ARBA00000971"/>
    </source>
</evidence>
<dbReference type="Proteomes" id="UP000295252">
    <property type="component" value="Unassembled WGS sequence"/>
</dbReference>
<comment type="similarity">
    <text evidence="3">Belongs to the FKBP-type PPIase family.</text>
</comment>
<dbReference type="OrthoDB" id="1902587at2759"/>
<evidence type="ECO:0000256" key="3">
    <source>
        <dbReference type="ARBA" id="ARBA00006577"/>
    </source>
</evidence>
<gene>
    <name evidence="13" type="ORF">GSCOC_T00002063001</name>
</gene>
<protein>
    <recommendedName>
        <fullName evidence="4 11">peptidylprolyl isomerase</fullName>
        <ecNumber evidence="4 11">5.2.1.8</ecNumber>
    </recommendedName>
</protein>
<keyword evidence="5" id="KW-0150">Chloroplast</keyword>
<comment type="catalytic activity">
    <reaction evidence="1 11">
        <text>[protein]-peptidylproline (omega=180) = [protein]-peptidylproline (omega=0)</text>
        <dbReference type="Rhea" id="RHEA:16237"/>
        <dbReference type="Rhea" id="RHEA-COMP:10747"/>
        <dbReference type="Rhea" id="RHEA-COMP:10748"/>
        <dbReference type="ChEBI" id="CHEBI:83833"/>
        <dbReference type="ChEBI" id="CHEBI:83834"/>
        <dbReference type="EC" id="5.2.1.8"/>
    </reaction>
</comment>
<keyword evidence="6" id="KW-0934">Plastid</keyword>
<sequence length="220" mass="23321">MNSMPFSLRTCTTPINRYILTSTPRLVVNQNLRNAESSVIKFSSNRNSSFDANSKEPSISSGICSRRGAIGIGLCFSLVEFILQPEPTAAAEATPCEFTETPSGLAFCDKVSGDGPQAEKGQLIKAHYTGKLVNGTVFDSSYNRGKPLTFRVGVGEVIKGWDQGILGGDGVPPMLTGGKRTLKIPPELAYGARGAGCRGGTCIIPPNSVLLFDVEFVGKA</sequence>
<dbReference type="OMA" id="RREAIGC"/>
<evidence type="ECO:0000313" key="14">
    <source>
        <dbReference type="Proteomes" id="UP000295252"/>
    </source>
</evidence>
<reference evidence="14" key="1">
    <citation type="journal article" date="2014" name="Science">
        <title>The coffee genome provides insight into the convergent evolution of caffeine biosynthesis.</title>
        <authorList>
            <person name="Denoeud F."/>
            <person name="Carretero-Paulet L."/>
            <person name="Dereeper A."/>
            <person name="Droc G."/>
            <person name="Guyot R."/>
            <person name="Pietrella M."/>
            <person name="Zheng C."/>
            <person name="Alberti A."/>
            <person name="Anthony F."/>
            <person name="Aprea G."/>
            <person name="Aury J.M."/>
            <person name="Bento P."/>
            <person name="Bernard M."/>
            <person name="Bocs S."/>
            <person name="Campa C."/>
            <person name="Cenci A."/>
            <person name="Combes M.C."/>
            <person name="Crouzillat D."/>
            <person name="Da Silva C."/>
            <person name="Daddiego L."/>
            <person name="De Bellis F."/>
            <person name="Dussert S."/>
            <person name="Garsmeur O."/>
            <person name="Gayraud T."/>
            <person name="Guignon V."/>
            <person name="Jahn K."/>
            <person name="Jamilloux V."/>
            <person name="Joet T."/>
            <person name="Labadie K."/>
            <person name="Lan T."/>
            <person name="Leclercq J."/>
            <person name="Lepelley M."/>
            <person name="Leroy T."/>
            <person name="Li L.T."/>
            <person name="Librado P."/>
            <person name="Lopez L."/>
            <person name="Munoz A."/>
            <person name="Noel B."/>
            <person name="Pallavicini A."/>
            <person name="Perrotta G."/>
            <person name="Poncet V."/>
            <person name="Pot D."/>
            <person name="Priyono X."/>
            <person name="Rigoreau M."/>
            <person name="Rouard M."/>
            <person name="Rozas J."/>
            <person name="Tranchant-Dubreuil C."/>
            <person name="VanBuren R."/>
            <person name="Zhang Q."/>
            <person name="Andrade A.C."/>
            <person name="Argout X."/>
            <person name="Bertrand B."/>
            <person name="de Kochko A."/>
            <person name="Graziosi G."/>
            <person name="Henry R.J."/>
            <person name="Jayarama X."/>
            <person name="Ming R."/>
            <person name="Nagai C."/>
            <person name="Rounsley S."/>
            <person name="Sankoff D."/>
            <person name="Giuliano G."/>
            <person name="Albert V.A."/>
            <person name="Wincker P."/>
            <person name="Lashermes P."/>
        </authorList>
    </citation>
    <scope>NUCLEOTIDE SEQUENCE [LARGE SCALE GENOMIC DNA]</scope>
    <source>
        <strain evidence="14">cv. DH200-94</strain>
    </source>
</reference>
<name>A0A068VIY9_COFCA</name>
<evidence type="ECO:0000256" key="10">
    <source>
        <dbReference type="ARBA" id="ARBA00023157"/>
    </source>
</evidence>
<dbReference type="EC" id="5.2.1.8" evidence="4 11"/>
<dbReference type="SUPFAM" id="SSF54534">
    <property type="entry name" value="FKBP-like"/>
    <property type="match status" value="1"/>
</dbReference>
<keyword evidence="7" id="KW-0809">Transit peptide</keyword>
<evidence type="ECO:0000256" key="7">
    <source>
        <dbReference type="ARBA" id="ARBA00022946"/>
    </source>
</evidence>
<dbReference type="EMBL" id="HG740584">
    <property type="protein sequence ID" value="CDP20661.1"/>
    <property type="molecule type" value="Genomic_DNA"/>
</dbReference>
<dbReference type="Gene3D" id="3.10.50.40">
    <property type="match status" value="1"/>
</dbReference>